<evidence type="ECO:0000313" key="1">
    <source>
        <dbReference type="EMBL" id="KAK2117438.1"/>
    </source>
</evidence>
<sequence length="175" mass="19548">MWLVLRAKILHDTGLRFQQGAILLASSPPTARRYGRSAEGTLLLITRLLSFRFAHHMLLGLCVCYNNTFQNISCPHPCLCSPPPVTPVPANLPPRISLSWTFPWQHQQYVAIVPGSSPGHFRGSTDGVWPSCPAPHLDISVAALMVCGHRARLLTWTFPWQHWLRVAVMHGSSLR</sequence>
<organism evidence="1 2">
    <name type="scientific">Saguinus oedipus</name>
    <name type="common">Cotton-top tamarin</name>
    <name type="synonym">Oedipomidas oedipus</name>
    <dbReference type="NCBI Taxonomy" id="9490"/>
    <lineage>
        <taxon>Eukaryota</taxon>
        <taxon>Metazoa</taxon>
        <taxon>Chordata</taxon>
        <taxon>Craniata</taxon>
        <taxon>Vertebrata</taxon>
        <taxon>Euteleostomi</taxon>
        <taxon>Mammalia</taxon>
        <taxon>Eutheria</taxon>
        <taxon>Euarchontoglires</taxon>
        <taxon>Primates</taxon>
        <taxon>Haplorrhini</taxon>
        <taxon>Platyrrhini</taxon>
        <taxon>Cebidae</taxon>
        <taxon>Callitrichinae</taxon>
        <taxon>Saguinus</taxon>
    </lineage>
</organism>
<gene>
    <name evidence="1" type="ORF">P7K49_004324</name>
</gene>
<accession>A0ABQ9W724</accession>
<dbReference type="EMBL" id="JASSZA010000002">
    <property type="protein sequence ID" value="KAK2117438.1"/>
    <property type="molecule type" value="Genomic_DNA"/>
</dbReference>
<keyword evidence="2" id="KW-1185">Reference proteome</keyword>
<dbReference type="Proteomes" id="UP001266305">
    <property type="component" value="Unassembled WGS sequence"/>
</dbReference>
<protein>
    <submittedName>
        <fullName evidence="1">Uncharacterized protein</fullName>
    </submittedName>
</protein>
<comment type="caution">
    <text evidence="1">The sequence shown here is derived from an EMBL/GenBank/DDBJ whole genome shotgun (WGS) entry which is preliminary data.</text>
</comment>
<name>A0ABQ9W724_SAGOE</name>
<proteinExistence type="predicted"/>
<reference evidence="1 2" key="1">
    <citation type="submission" date="2023-05" db="EMBL/GenBank/DDBJ databases">
        <title>B98-5 Cell Line De Novo Hybrid Assembly: An Optical Mapping Approach.</title>
        <authorList>
            <person name="Kananen K."/>
            <person name="Auerbach J.A."/>
            <person name="Kautto E."/>
            <person name="Blachly J.S."/>
        </authorList>
    </citation>
    <scope>NUCLEOTIDE SEQUENCE [LARGE SCALE GENOMIC DNA]</scope>
    <source>
        <strain evidence="1">B95-8</strain>
        <tissue evidence="1">Cell line</tissue>
    </source>
</reference>
<evidence type="ECO:0000313" key="2">
    <source>
        <dbReference type="Proteomes" id="UP001266305"/>
    </source>
</evidence>